<feature type="transmembrane region" description="Helical" evidence="5">
    <location>
        <begin position="356"/>
        <end position="374"/>
    </location>
</feature>
<protein>
    <submittedName>
        <fullName evidence="7">Gustatory receptor</fullName>
    </submittedName>
</protein>
<evidence type="ECO:0000313" key="7">
    <source>
        <dbReference type="WBParaSite" id="Gr19_v10_g6347.t1"/>
    </source>
</evidence>
<keyword evidence="2 5" id="KW-0812">Transmembrane</keyword>
<feature type="transmembrane region" description="Helical" evidence="5">
    <location>
        <begin position="161"/>
        <end position="190"/>
    </location>
</feature>
<dbReference type="Proteomes" id="UP000887572">
    <property type="component" value="Unplaced"/>
</dbReference>
<feature type="transmembrane region" description="Helical" evidence="5">
    <location>
        <begin position="245"/>
        <end position="267"/>
    </location>
</feature>
<accession>A0A914I2Y5</accession>
<keyword evidence="6" id="KW-1185">Reference proteome</keyword>
<dbReference type="PANTHER" id="PTHR34492">
    <property type="entry name" value="GUSTATORY RECEPTOR FAMILY"/>
    <property type="match status" value="1"/>
</dbReference>
<evidence type="ECO:0000256" key="1">
    <source>
        <dbReference type="ARBA" id="ARBA00004141"/>
    </source>
</evidence>
<organism evidence="6 7">
    <name type="scientific">Globodera rostochiensis</name>
    <name type="common">Golden nematode worm</name>
    <name type="synonym">Heterodera rostochiensis</name>
    <dbReference type="NCBI Taxonomy" id="31243"/>
    <lineage>
        <taxon>Eukaryota</taxon>
        <taxon>Metazoa</taxon>
        <taxon>Ecdysozoa</taxon>
        <taxon>Nematoda</taxon>
        <taxon>Chromadorea</taxon>
        <taxon>Rhabditida</taxon>
        <taxon>Tylenchina</taxon>
        <taxon>Tylenchomorpha</taxon>
        <taxon>Tylenchoidea</taxon>
        <taxon>Heteroderidae</taxon>
        <taxon>Heteroderinae</taxon>
        <taxon>Globodera</taxon>
    </lineage>
</organism>
<proteinExistence type="predicted"/>
<evidence type="ECO:0000256" key="5">
    <source>
        <dbReference type="SAM" id="Phobius"/>
    </source>
</evidence>
<dbReference type="GO" id="GO:0016020">
    <property type="term" value="C:membrane"/>
    <property type="evidence" value="ECO:0007669"/>
    <property type="project" value="UniProtKB-SubCell"/>
</dbReference>
<evidence type="ECO:0000256" key="4">
    <source>
        <dbReference type="ARBA" id="ARBA00023136"/>
    </source>
</evidence>
<keyword evidence="4 5" id="KW-0472">Membrane</keyword>
<keyword evidence="3 5" id="KW-1133">Transmembrane helix</keyword>
<evidence type="ECO:0000256" key="2">
    <source>
        <dbReference type="ARBA" id="ARBA00022692"/>
    </source>
</evidence>
<dbReference type="PANTHER" id="PTHR34492:SF2">
    <property type="entry name" value="G PROTEIN-COUPLED RECEPTOR"/>
    <property type="match status" value="1"/>
</dbReference>
<evidence type="ECO:0000256" key="3">
    <source>
        <dbReference type="ARBA" id="ARBA00022989"/>
    </source>
</evidence>
<dbReference type="AlphaFoldDB" id="A0A914I2Y5"/>
<comment type="subcellular location">
    <subcellularLocation>
        <location evidence="1">Membrane</location>
        <topology evidence="1">Multi-pass membrane protein</topology>
    </subcellularLocation>
</comment>
<dbReference type="InterPro" id="IPR013604">
    <property type="entry name" value="7TM_chemorcpt"/>
</dbReference>
<feature type="transmembrane region" description="Helical" evidence="5">
    <location>
        <begin position="273"/>
        <end position="295"/>
    </location>
</feature>
<name>A0A914I2Y5_GLORO</name>
<reference evidence="7" key="1">
    <citation type="submission" date="2022-11" db="UniProtKB">
        <authorList>
            <consortium name="WormBaseParasite"/>
        </authorList>
    </citation>
    <scope>IDENTIFICATION</scope>
</reference>
<dbReference type="Pfam" id="PF08395">
    <property type="entry name" value="7tm_7"/>
    <property type="match status" value="1"/>
</dbReference>
<dbReference type="GO" id="GO:0050909">
    <property type="term" value="P:sensory perception of taste"/>
    <property type="evidence" value="ECO:0007669"/>
    <property type="project" value="InterPro"/>
</dbReference>
<sequence>MFRKLFGPKSSDQFYPVNNSLDNMCPEELKNNQKLMEEKIKWPQMMLACTGLLYTCERRPIWRAVRIFVCLSLTLLDCYQFGACLKILLRSTDFNGIYFLLANSRLFATAAGSHTLFKGLPAHRFSDKACLISVWRKFAGDTEADQLVDESIFEIYGNKKMAWLVFVVYTWAFFVLVAVLTFFVCVVTALHHELAAFNSTKLSTIGKLSAEGDDMEAIANQLQEHYVTHVELVNRVRNIDKMFEVYIFVMIGTNVPSSIVCVLFFLLSFQSSSWFGLFLSIPDLAFCLLELMALVSTPAKVYARIREVENIVYGNMRIWTPFSDKVYCVASVFVSHANQANLGITLWGFAVITKPLILTMISLTVTYLTFVIQFHDDKEKKMNNGTNFG</sequence>
<evidence type="ECO:0000313" key="6">
    <source>
        <dbReference type="Proteomes" id="UP000887572"/>
    </source>
</evidence>
<dbReference type="WBParaSite" id="Gr19_v10_g6347.t1">
    <property type="protein sequence ID" value="Gr19_v10_g6347.t1"/>
    <property type="gene ID" value="Gr19_v10_g6347"/>
</dbReference>